<feature type="chain" id="PRO_5023827364" evidence="2">
    <location>
        <begin position="22"/>
        <end position="231"/>
    </location>
</feature>
<organism evidence="3 4">
    <name type="scientific">Streblomastix strix</name>
    <dbReference type="NCBI Taxonomy" id="222440"/>
    <lineage>
        <taxon>Eukaryota</taxon>
        <taxon>Metamonada</taxon>
        <taxon>Preaxostyla</taxon>
        <taxon>Oxymonadida</taxon>
        <taxon>Streblomastigidae</taxon>
        <taxon>Streblomastix</taxon>
    </lineage>
</organism>
<proteinExistence type="predicted"/>
<dbReference type="EMBL" id="SNRW01002406">
    <property type="protein sequence ID" value="KAA6392884.1"/>
    <property type="molecule type" value="Genomic_DNA"/>
</dbReference>
<protein>
    <submittedName>
        <fullName evidence="3">Uncharacterized protein</fullName>
    </submittedName>
</protein>
<sequence length="231" mass="24574">MYPSTRLFAALLKTWCGGTSACLVTSGACKIRALQSHICAYAIGFDQNSIANTFRPFKSSMNLIMKNCFTCLGGVLGAAPASASVTVISRSLVNTLVSLPQASLSSTSGQHGVVLRPAPSRRDGQLSGTPSPSGPFGNFKQRGGTRVSDGDGLQQSPQGDDYPQIQIFGQTSDDEYALGQTSDDDEDQVLGQIVEDQDQVPGQNSDVDDYEFGNISDDDDQILGQTNDDEY</sequence>
<gene>
    <name evidence="3" type="ORF">EZS28_011587</name>
</gene>
<keyword evidence="2" id="KW-0732">Signal</keyword>
<feature type="signal peptide" evidence="2">
    <location>
        <begin position="1"/>
        <end position="21"/>
    </location>
</feature>
<comment type="caution">
    <text evidence="3">The sequence shown here is derived from an EMBL/GenBank/DDBJ whole genome shotgun (WGS) entry which is preliminary data.</text>
</comment>
<evidence type="ECO:0000313" key="4">
    <source>
        <dbReference type="Proteomes" id="UP000324800"/>
    </source>
</evidence>
<feature type="region of interest" description="Disordered" evidence="1">
    <location>
        <begin position="105"/>
        <end position="231"/>
    </location>
</feature>
<dbReference type="Proteomes" id="UP000324800">
    <property type="component" value="Unassembled WGS sequence"/>
</dbReference>
<feature type="compositionally biased region" description="Acidic residues" evidence="1">
    <location>
        <begin position="206"/>
        <end position="231"/>
    </location>
</feature>
<dbReference type="AlphaFoldDB" id="A0A5J4WD21"/>
<evidence type="ECO:0000256" key="2">
    <source>
        <dbReference type="SAM" id="SignalP"/>
    </source>
</evidence>
<reference evidence="3 4" key="1">
    <citation type="submission" date="2019-03" db="EMBL/GenBank/DDBJ databases">
        <title>Single cell metagenomics reveals metabolic interactions within the superorganism composed of flagellate Streblomastix strix and complex community of Bacteroidetes bacteria on its surface.</title>
        <authorList>
            <person name="Treitli S.C."/>
            <person name="Kolisko M."/>
            <person name="Husnik F."/>
            <person name="Keeling P."/>
            <person name="Hampl V."/>
        </authorList>
    </citation>
    <scope>NUCLEOTIDE SEQUENCE [LARGE SCALE GENOMIC DNA]</scope>
    <source>
        <strain evidence="3">ST1C</strain>
    </source>
</reference>
<name>A0A5J4WD21_9EUKA</name>
<feature type="compositionally biased region" description="Acidic residues" evidence="1">
    <location>
        <begin position="172"/>
        <end position="188"/>
    </location>
</feature>
<evidence type="ECO:0000313" key="3">
    <source>
        <dbReference type="EMBL" id="KAA6392884.1"/>
    </source>
</evidence>
<evidence type="ECO:0000256" key="1">
    <source>
        <dbReference type="SAM" id="MobiDB-lite"/>
    </source>
</evidence>
<accession>A0A5J4WD21</accession>
<dbReference type="PROSITE" id="PS51257">
    <property type="entry name" value="PROKAR_LIPOPROTEIN"/>
    <property type="match status" value="1"/>
</dbReference>